<accession>A0A4R7HZR1</accession>
<dbReference type="RefSeq" id="WP_133868441.1">
    <property type="nucleotide sequence ID" value="NZ_SOAU01000001.1"/>
</dbReference>
<name>A0A4R7HZR1_9ACTN</name>
<protein>
    <submittedName>
        <fullName evidence="2">PRC-barrel domain protein</fullName>
    </submittedName>
</protein>
<feature type="domain" description="PRC-barrel" evidence="1">
    <location>
        <begin position="17"/>
        <end position="74"/>
    </location>
</feature>
<dbReference type="Proteomes" id="UP000294558">
    <property type="component" value="Unassembled WGS sequence"/>
</dbReference>
<evidence type="ECO:0000313" key="2">
    <source>
        <dbReference type="EMBL" id="TDT16039.1"/>
    </source>
</evidence>
<gene>
    <name evidence="2" type="ORF">BDK89_1621</name>
</gene>
<dbReference type="Pfam" id="PF05239">
    <property type="entry name" value="PRC"/>
    <property type="match status" value="1"/>
</dbReference>
<sequence>MQYRTTDSSDLGPIYTGRKVFDAHGLALGTITDVVYADGEYEPQYLVVDPGMLRRSHYVPTAGAAQTDTGDIVVAWDRDWFRLSPPASGRPVLTGRQRRDLAVHYAAR</sequence>
<dbReference type="InterPro" id="IPR014747">
    <property type="entry name" value="Bac_photo_RC_H_C"/>
</dbReference>
<dbReference type="InterPro" id="IPR027275">
    <property type="entry name" value="PRC-brl_dom"/>
</dbReference>
<dbReference type="InterPro" id="IPR011033">
    <property type="entry name" value="PRC_barrel-like_sf"/>
</dbReference>
<dbReference type="AlphaFoldDB" id="A0A4R7HZR1"/>
<dbReference type="GO" id="GO:0030077">
    <property type="term" value="C:plasma membrane light-harvesting complex"/>
    <property type="evidence" value="ECO:0007669"/>
    <property type="project" value="InterPro"/>
</dbReference>
<keyword evidence="3" id="KW-1185">Reference proteome</keyword>
<dbReference type="SUPFAM" id="SSF50346">
    <property type="entry name" value="PRC-barrel domain"/>
    <property type="match status" value="1"/>
</dbReference>
<comment type="caution">
    <text evidence="2">The sequence shown here is derived from an EMBL/GenBank/DDBJ whole genome shotgun (WGS) entry which is preliminary data.</text>
</comment>
<reference evidence="2 3" key="1">
    <citation type="submission" date="2019-03" db="EMBL/GenBank/DDBJ databases">
        <title>Sequencing the genomes of 1000 actinobacteria strains.</title>
        <authorList>
            <person name="Klenk H.-P."/>
        </authorList>
    </citation>
    <scope>NUCLEOTIDE SEQUENCE [LARGE SCALE GENOMIC DNA]</scope>
    <source>
        <strain evidence="2 3">DSM 18936</strain>
    </source>
</reference>
<evidence type="ECO:0000313" key="3">
    <source>
        <dbReference type="Proteomes" id="UP000294558"/>
    </source>
</evidence>
<dbReference type="GO" id="GO:0019684">
    <property type="term" value="P:photosynthesis, light reaction"/>
    <property type="evidence" value="ECO:0007669"/>
    <property type="project" value="InterPro"/>
</dbReference>
<dbReference type="OrthoDB" id="3712018at2"/>
<evidence type="ECO:0000259" key="1">
    <source>
        <dbReference type="Pfam" id="PF05239"/>
    </source>
</evidence>
<dbReference type="EMBL" id="SOAU01000001">
    <property type="protein sequence ID" value="TDT16039.1"/>
    <property type="molecule type" value="Genomic_DNA"/>
</dbReference>
<organism evidence="2 3">
    <name type="scientific">Ilumatobacter fluminis</name>
    <dbReference type="NCBI Taxonomy" id="467091"/>
    <lineage>
        <taxon>Bacteria</taxon>
        <taxon>Bacillati</taxon>
        <taxon>Actinomycetota</taxon>
        <taxon>Acidimicrobiia</taxon>
        <taxon>Acidimicrobiales</taxon>
        <taxon>Ilumatobacteraceae</taxon>
        <taxon>Ilumatobacter</taxon>
    </lineage>
</organism>
<dbReference type="Gene3D" id="3.90.50.10">
    <property type="entry name" value="Photosynthetic Reaction Center, subunit H, domain 2"/>
    <property type="match status" value="1"/>
</dbReference>
<proteinExistence type="predicted"/>